<dbReference type="FunFam" id="2.70.98.20:FF:000003">
    <property type="entry name" value="Amine oxidase"/>
    <property type="match status" value="1"/>
</dbReference>
<feature type="signal peptide" evidence="14">
    <location>
        <begin position="1"/>
        <end position="26"/>
    </location>
</feature>
<dbReference type="InterPro" id="IPR015802">
    <property type="entry name" value="Cu_amine_oxidase_N3"/>
</dbReference>
<comment type="cofactor">
    <cofactor evidence="1">
        <name>Ca(2+)</name>
        <dbReference type="ChEBI" id="CHEBI:29108"/>
    </cofactor>
</comment>
<keyword evidence="6 12" id="KW-0560">Oxidoreductase</keyword>
<keyword evidence="7 12" id="KW-0186">Copper</keyword>
<evidence type="ECO:0000256" key="6">
    <source>
        <dbReference type="ARBA" id="ARBA00023002"/>
    </source>
</evidence>
<dbReference type="GO" id="GO:0042802">
    <property type="term" value="F:identical protein binding"/>
    <property type="evidence" value="ECO:0007669"/>
    <property type="project" value="UniProtKB-ARBA"/>
</dbReference>
<dbReference type="InterPro" id="IPR000269">
    <property type="entry name" value="Cu_amine_oxidase"/>
</dbReference>
<evidence type="ECO:0000256" key="7">
    <source>
        <dbReference type="ARBA" id="ARBA00023008"/>
    </source>
</evidence>
<evidence type="ECO:0000259" key="15">
    <source>
        <dbReference type="Pfam" id="PF01179"/>
    </source>
</evidence>
<feature type="active site" description="Proton acceptor" evidence="10">
    <location>
        <position position="386"/>
    </location>
</feature>
<evidence type="ECO:0000256" key="13">
    <source>
        <dbReference type="SAM" id="MobiDB-lite"/>
    </source>
</evidence>
<dbReference type="InterPro" id="IPR049947">
    <property type="entry name" value="Cu_Am_Ox_Cu-bd"/>
</dbReference>
<dbReference type="GO" id="GO:0008131">
    <property type="term" value="F:primary methylamine oxidase activity"/>
    <property type="evidence" value="ECO:0007669"/>
    <property type="project" value="InterPro"/>
</dbReference>
<dbReference type="PRINTS" id="PR00766">
    <property type="entry name" value="CUDAOXIDASE"/>
</dbReference>
<dbReference type="InterPro" id="IPR016182">
    <property type="entry name" value="Cu_amine_oxidase_N-reg"/>
</dbReference>
<comment type="similarity">
    <text evidence="2 12">Belongs to the copper/topaquinone oxidase family.</text>
</comment>
<dbReference type="Gene3D" id="2.70.98.20">
    <property type="entry name" value="Copper amine oxidase, catalytic domain"/>
    <property type="match status" value="1"/>
</dbReference>
<dbReference type="EC" id="1.4.3.-" evidence="12"/>
<evidence type="ECO:0000256" key="1">
    <source>
        <dbReference type="ARBA" id="ARBA00001913"/>
    </source>
</evidence>
<dbReference type="FunFam" id="3.10.450.40:FF:000001">
    <property type="entry name" value="Amine oxidase"/>
    <property type="match status" value="1"/>
</dbReference>
<dbReference type="Gene3D" id="3.10.450.40">
    <property type="match status" value="2"/>
</dbReference>
<evidence type="ECO:0000256" key="9">
    <source>
        <dbReference type="ARBA" id="ARBA00023180"/>
    </source>
</evidence>
<evidence type="ECO:0000256" key="14">
    <source>
        <dbReference type="SAM" id="SignalP"/>
    </source>
</evidence>
<dbReference type="GO" id="GO:0048038">
    <property type="term" value="F:quinone binding"/>
    <property type="evidence" value="ECO:0007669"/>
    <property type="project" value="InterPro"/>
</dbReference>
<feature type="active site" description="Schiff-base intermediate with substrate; via topaquinone" evidence="10">
    <location>
        <position position="471"/>
    </location>
</feature>
<dbReference type="GO" id="GO:0005507">
    <property type="term" value="F:copper ion binding"/>
    <property type="evidence" value="ECO:0007669"/>
    <property type="project" value="InterPro"/>
</dbReference>
<reference evidence="18 19" key="1">
    <citation type="submission" date="2017-08" db="EMBL/GenBank/DDBJ databases">
        <title>USMARCv1.0.</title>
        <authorList>
            <person name="Hannum G.I."/>
            <person name="Koren S."/>
            <person name="Schroeder S.G."/>
            <person name="Chin S.C."/>
            <person name="Nonneman D.J."/>
            <person name="Becker S.A."/>
            <person name="Rosen B.D."/>
            <person name="Bickhart D.M."/>
            <person name="Putnam N.H."/>
            <person name="Green R.E."/>
            <person name="Tuggle C.K."/>
            <person name="Liu H."/>
            <person name="Rohrer G.A."/>
            <person name="Warr A."/>
            <person name="Hall R."/>
            <person name="Kim K."/>
            <person name="Hume D.A."/>
            <person name="Talbot R."/>
            <person name="Chow W."/>
            <person name="Howe K."/>
            <person name="Schwartz A.S."/>
            <person name="Watson M."/>
            <person name="Archibald A.L."/>
            <person name="Phillippy A.M."/>
            <person name="Smith T.P.L."/>
        </authorList>
    </citation>
    <scope>NUCLEOTIDE SEQUENCE [LARGE SCALE GENOMIC DNA]</scope>
</reference>
<evidence type="ECO:0000259" key="16">
    <source>
        <dbReference type="Pfam" id="PF02727"/>
    </source>
</evidence>
<keyword evidence="5" id="KW-0106">Calcium</keyword>
<feature type="region of interest" description="Disordered" evidence="13">
    <location>
        <begin position="31"/>
        <end position="53"/>
    </location>
</feature>
<dbReference type="InterPro" id="IPR015800">
    <property type="entry name" value="Cu_amine_oxidase_N2"/>
</dbReference>
<keyword evidence="3 12" id="KW-0479">Metal-binding</keyword>
<dbReference type="GO" id="GO:0009308">
    <property type="term" value="P:amine metabolic process"/>
    <property type="evidence" value="ECO:0007669"/>
    <property type="project" value="UniProtKB-UniRule"/>
</dbReference>
<keyword evidence="14" id="KW-0732">Signal</keyword>
<evidence type="ECO:0000313" key="19">
    <source>
        <dbReference type="Proteomes" id="UP000314985"/>
    </source>
</evidence>
<dbReference type="PROSITE" id="PS01164">
    <property type="entry name" value="COPPER_AMINE_OXID_1"/>
    <property type="match status" value="1"/>
</dbReference>
<keyword evidence="4 10" id="KW-0801">TPQ</keyword>
<comment type="PTM">
    <text evidence="11 12">Topaquinone (TPQ) is generated by copper-dependent autoxidation of a specific tyrosyl residue.</text>
</comment>
<name>A0A4X1TX56_PIG</name>
<evidence type="ECO:0000256" key="12">
    <source>
        <dbReference type="RuleBase" id="RU000672"/>
    </source>
</evidence>
<dbReference type="SUPFAM" id="SSF54416">
    <property type="entry name" value="Amine oxidase N-terminal region"/>
    <property type="match status" value="2"/>
</dbReference>
<evidence type="ECO:0000256" key="4">
    <source>
        <dbReference type="ARBA" id="ARBA00022772"/>
    </source>
</evidence>
<dbReference type="InterPro" id="IPR049948">
    <property type="entry name" value="Cu_Am_ox_TPQ-bd"/>
</dbReference>
<evidence type="ECO:0000256" key="8">
    <source>
        <dbReference type="ARBA" id="ARBA00023157"/>
    </source>
</evidence>
<dbReference type="Proteomes" id="UP000314985">
    <property type="component" value="Chromosome 12"/>
</dbReference>
<dbReference type="AlphaFoldDB" id="A0A4X1TX56"/>
<feature type="domain" description="Copper amine oxidase catalytic" evidence="15">
    <location>
        <begin position="316"/>
        <end position="717"/>
    </location>
</feature>
<sequence length="763" mass="84110">MNQKTTLVLLALAVITIFALVCVLLAGRGGDGGEPGQPPHCPSGAPGAQPWTHPGQSQLFADLSREELTAVMNFLTQKLGPGLVDAAQARPADNCIFSVELQLPPKAAALAHLDRGSPPPAREALAIIFFGGQPQPNVTELVVGPLPQPSYVRDVTVERHGGPLPYHRRPVLMREYLDIDQMIFRRELPQAAGLLHHCCFYSSQGQNLVTMTSAPRGVQSGDRATWFGLYYNISGAGFYLHPVGLELLVDHKALDPALWTIQKVFFQGRYYESLAHLEEQFEAGLVNVVVIPDNGTDASWSLKSRVPPGPAPPLQFYPQGPRFSVQGSRVASSLWTFSFGLGAFSGPRIFDIRFQGERLAYEISVQEALAVYGGNSPAAIMTRYMDGSFGMGKYSTPLTRGVDCPYLATYVDWPFLLESQVPRTLHDAICVFEQNQGLPVRRHHSDIRSHYFGGLAETVLVIRSVSTMLNYDYVWDMIFHPNGAIEVKLHTTGYISSAFLFGAARKYGNQVGEHILGTVHTHSAHFKVDLDVGGLENWVWAEDTTFVPTAVPWSPERQIQRLQLTRKVLETEEQAAFPVGGAAPRYLYLASNQSNKWGHPRGYRIQIVSFSGEPLPQSSSMAGAFSWERYQLAVTRRKEEEPSSSSIYNLNDPWTPTLDFTDFINNETIAGQDLVAWVTAGFLHIPHAEDIPNTVTVANSVGFFLRPYNFFDQDPSINSADSIYFREDQDPGACDVNPLACLSEAAACAPDLPAFSHGGFFHN</sequence>
<dbReference type="PANTHER" id="PTHR10638">
    <property type="entry name" value="COPPER AMINE OXIDASE"/>
    <property type="match status" value="1"/>
</dbReference>
<feature type="domain" description="Copper amine oxidase N3-terminal" evidence="17">
    <location>
        <begin position="169"/>
        <end position="269"/>
    </location>
</feature>
<proteinExistence type="inferred from homology"/>
<dbReference type="InterPro" id="IPR036460">
    <property type="entry name" value="Cu_amine_oxidase_C_sf"/>
</dbReference>
<dbReference type="Pfam" id="PF02727">
    <property type="entry name" value="Cu_amine_oxidN2"/>
    <property type="match status" value="1"/>
</dbReference>
<feature type="modified residue" description="2',4',5'-topaquinone" evidence="11">
    <location>
        <position position="471"/>
    </location>
</feature>
<dbReference type="GO" id="GO:0006954">
    <property type="term" value="P:inflammatory response"/>
    <property type="evidence" value="ECO:0007669"/>
    <property type="project" value="UniProtKB-ARBA"/>
</dbReference>
<protein>
    <recommendedName>
        <fullName evidence="12">Amine oxidase</fullName>
        <ecNumber evidence="12">1.4.3.-</ecNumber>
    </recommendedName>
</protein>
<comment type="cofactor">
    <cofactor evidence="12">
        <name>Cu cation</name>
        <dbReference type="ChEBI" id="CHEBI:23378"/>
    </cofactor>
    <text evidence="12">Contains 1 topaquinone per subunit.</text>
</comment>
<dbReference type="InterPro" id="IPR015798">
    <property type="entry name" value="Cu_amine_oxidase_C"/>
</dbReference>
<dbReference type="SUPFAM" id="SSF49998">
    <property type="entry name" value="Amine oxidase catalytic domain"/>
    <property type="match status" value="1"/>
</dbReference>
<organism evidence="18 19">
    <name type="scientific">Sus scrofa</name>
    <name type="common">Pig</name>
    <dbReference type="NCBI Taxonomy" id="9823"/>
    <lineage>
        <taxon>Eukaryota</taxon>
        <taxon>Metazoa</taxon>
        <taxon>Chordata</taxon>
        <taxon>Craniata</taxon>
        <taxon>Vertebrata</taxon>
        <taxon>Euteleostomi</taxon>
        <taxon>Mammalia</taxon>
        <taxon>Eutheria</taxon>
        <taxon>Laurasiatheria</taxon>
        <taxon>Artiodactyla</taxon>
        <taxon>Suina</taxon>
        <taxon>Suidae</taxon>
        <taxon>Sus</taxon>
    </lineage>
</organism>
<evidence type="ECO:0000256" key="5">
    <source>
        <dbReference type="ARBA" id="ARBA00022837"/>
    </source>
</evidence>
<feature type="chain" id="PRO_5021387895" description="Amine oxidase" evidence="14">
    <location>
        <begin position="27"/>
        <end position="763"/>
    </location>
</feature>
<dbReference type="Pfam" id="PF02728">
    <property type="entry name" value="Cu_amine_oxidN3"/>
    <property type="match status" value="1"/>
</dbReference>
<accession>A0A4X1TX56</accession>
<keyword evidence="8" id="KW-1015">Disulfide bond</keyword>
<evidence type="ECO:0000259" key="17">
    <source>
        <dbReference type="Pfam" id="PF02728"/>
    </source>
</evidence>
<dbReference type="Pfam" id="PF01179">
    <property type="entry name" value="Cu_amine_oxid"/>
    <property type="match status" value="1"/>
</dbReference>
<keyword evidence="9" id="KW-0325">Glycoprotein</keyword>
<dbReference type="Ensembl" id="ENSSSCT00070024188.1">
    <property type="protein sequence ID" value="ENSSSCP00070020019.1"/>
    <property type="gene ID" value="ENSSSCG00070012376.1"/>
</dbReference>
<evidence type="ECO:0000256" key="11">
    <source>
        <dbReference type="PIRSR" id="PIRSR600269-51"/>
    </source>
</evidence>
<dbReference type="PANTHER" id="PTHR10638:SF23">
    <property type="entry name" value="MEMBRANE PRIMARY AMINE OXIDASE"/>
    <property type="match status" value="1"/>
</dbReference>
<evidence type="ECO:0000256" key="10">
    <source>
        <dbReference type="PIRSR" id="PIRSR600269-50"/>
    </source>
</evidence>
<evidence type="ECO:0000256" key="3">
    <source>
        <dbReference type="ARBA" id="ARBA00022723"/>
    </source>
</evidence>
<dbReference type="FunFam" id="3.10.450.40:FF:000003">
    <property type="entry name" value="Amine oxidase"/>
    <property type="match status" value="1"/>
</dbReference>
<dbReference type="PROSITE" id="PS01165">
    <property type="entry name" value="COPPER_AMINE_OXID_2"/>
    <property type="match status" value="1"/>
</dbReference>
<reference evidence="18" key="2">
    <citation type="submission" date="2025-08" db="UniProtKB">
        <authorList>
            <consortium name="Ensembl"/>
        </authorList>
    </citation>
    <scope>IDENTIFICATION</scope>
</reference>
<evidence type="ECO:0000256" key="2">
    <source>
        <dbReference type="ARBA" id="ARBA00007983"/>
    </source>
</evidence>
<evidence type="ECO:0000313" key="18">
    <source>
        <dbReference type="Ensembl" id="ENSSSCP00070020019.1"/>
    </source>
</evidence>
<feature type="domain" description="Copper amine oxidase N2-terminal" evidence="16">
    <location>
        <begin position="66"/>
        <end position="151"/>
    </location>
</feature>